<comment type="caution">
    <text evidence="3">The sequence shown here is derived from an EMBL/GenBank/DDBJ whole genome shotgun (WGS) entry which is preliminary data.</text>
</comment>
<dbReference type="PROSITE" id="PS00330">
    <property type="entry name" value="HEMOLYSIN_CALCIUM"/>
    <property type="match status" value="2"/>
</dbReference>
<sequence>MNLNVLLRGQSNAVILGWLTDANNTKAIAAEVQRLLGFDGVTDTVTLLFEWSDPGGRNTAVGGTALIGDWLTRTTVDGQPSWQVNTLEKGLLDYIGALSSGQRDDPTVVLWLHSEYDSDGRHPDLTAAIWESAVRYDAGLVRAAFGSNDIPYIFVEPIPYVSGTNAGTQAIRLGMENLVADNSFNARLTAANDDLIMNAEWFGAGGHMAQSDAELVAGRAARSIAEAFAAYAKDGSVVKLANGNIADTGPIAIQAQQTGPRQVAVTLQFDGATKLAALDADAATGIGWSVISGSTVIKATGVALGAGNSLVVTFGADLPTGGTLHYGHGNAQLRADNGSVQGNAIYDDQGLPMRTPAAGLVIDAAPLQPGVTQAGTEGVDYLQAGTNGDTLIGGKGNDFLFGGAGADTFVFSLGDGFDWVAGFTPGVDRIKFNLGIAAAGVVVTPMTLEDVDGLGVIYDLNQDGLFLAGVSALQPGDIIYTPPPVGPSTIQGGSNGADTLAAGGGGDTLVGFKGADYLVGGSGKDVFVFSPGDGPDFVNDFTPGADKLLFAGGLTSGDVTSFQGSFFIGDLELTGLYVQYGSDDSQVFLNGVSALQPGDITFGSVPGDVEPVPSFTVVQGGTTTQVMATAYAGPMAGLRWQYTGSAAAEAVTGTGRNDHMAMGRGADTVRGGAGDDFL</sequence>
<gene>
    <name evidence="3" type="ORF">LHA35_09010</name>
</gene>
<dbReference type="Pfam" id="PF00353">
    <property type="entry name" value="HemolysinCabind"/>
    <property type="match status" value="3"/>
</dbReference>
<keyword evidence="4" id="KW-1185">Reference proteome</keyword>
<proteinExistence type="predicted"/>
<dbReference type="GO" id="GO:0005576">
    <property type="term" value="C:extracellular region"/>
    <property type="evidence" value="ECO:0007669"/>
    <property type="project" value="UniProtKB-SubCell"/>
</dbReference>
<dbReference type="InterPro" id="IPR011049">
    <property type="entry name" value="Serralysin-like_metalloprot_C"/>
</dbReference>
<dbReference type="InterPro" id="IPR001343">
    <property type="entry name" value="Hemolysn_Ca-bd"/>
</dbReference>
<reference evidence="3" key="1">
    <citation type="submission" date="2021-10" db="EMBL/GenBank/DDBJ databases">
        <title>Roseicella aerolatum sp. nov., isolated from aerosols of e-waste dismantling site.</title>
        <authorList>
            <person name="Qin T."/>
        </authorList>
    </citation>
    <scope>NUCLEOTIDE SEQUENCE</scope>
    <source>
        <strain evidence="3">GB24</strain>
    </source>
</reference>
<dbReference type="InterPro" id="IPR050557">
    <property type="entry name" value="RTX_toxin/Mannuronan_C5-epim"/>
</dbReference>
<dbReference type="PRINTS" id="PR00313">
    <property type="entry name" value="CABNDNGRPT"/>
</dbReference>
<evidence type="ECO:0000256" key="1">
    <source>
        <dbReference type="ARBA" id="ARBA00004613"/>
    </source>
</evidence>
<dbReference type="InterPro" id="IPR018511">
    <property type="entry name" value="Hemolysin-typ_Ca-bd_CS"/>
</dbReference>
<evidence type="ECO:0000313" key="4">
    <source>
        <dbReference type="Proteomes" id="UP001139311"/>
    </source>
</evidence>
<evidence type="ECO:0000313" key="3">
    <source>
        <dbReference type="EMBL" id="MCB4821869.1"/>
    </source>
</evidence>
<feature type="non-terminal residue" evidence="3">
    <location>
        <position position="678"/>
    </location>
</feature>
<dbReference type="AlphaFoldDB" id="A0A9X1IBS4"/>
<keyword evidence="2" id="KW-0964">Secreted</keyword>
<evidence type="ECO:0008006" key="5">
    <source>
        <dbReference type="Google" id="ProtNLM"/>
    </source>
</evidence>
<dbReference type="PANTHER" id="PTHR38340:SF1">
    <property type="entry name" value="S-LAYER PROTEIN"/>
    <property type="match status" value="1"/>
</dbReference>
<comment type="subcellular location">
    <subcellularLocation>
        <location evidence="1">Secreted</location>
    </subcellularLocation>
</comment>
<protein>
    <recommendedName>
        <fullName evidence="5">Ca2+-binding RTX toxin-like protein</fullName>
    </recommendedName>
</protein>
<dbReference type="Gene3D" id="2.150.10.10">
    <property type="entry name" value="Serralysin-like metalloprotease, C-terminal"/>
    <property type="match status" value="2"/>
</dbReference>
<dbReference type="EMBL" id="JAJAQI010000010">
    <property type="protein sequence ID" value="MCB4821869.1"/>
    <property type="molecule type" value="Genomic_DNA"/>
</dbReference>
<organism evidence="3 4">
    <name type="scientific">Roseicella aerolata</name>
    <dbReference type="NCBI Taxonomy" id="2883479"/>
    <lineage>
        <taxon>Bacteria</taxon>
        <taxon>Pseudomonadati</taxon>
        <taxon>Pseudomonadota</taxon>
        <taxon>Alphaproteobacteria</taxon>
        <taxon>Acetobacterales</taxon>
        <taxon>Roseomonadaceae</taxon>
        <taxon>Roseicella</taxon>
    </lineage>
</organism>
<name>A0A9X1IBS4_9PROT</name>
<accession>A0A9X1IBS4</accession>
<dbReference type="Proteomes" id="UP001139311">
    <property type="component" value="Unassembled WGS sequence"/>
</dbReference>
<dbReference type="SUPFAM" id="SSF51120">
    <property type="entry name" value="beta-Roll"/>
    <property type="match status" value="3"/>
</dbReference>
<dbReference type="GO" id="GO:0005509">
    <property type="term" value="F:calcium ion binding"/>
    <property type="evidence" value="ECO:0007669"/>
    <property type="project" value="InterPro"/>
</dbReference>
<evidence type="ECO:0000256" key="2">
    <source>
        <dbReference type="ARBA" id="ARBA00022525"/>
    </source>
</evidence>
<dbReference type="PANTHER" id="PTHR38340">
    <property type="entry name" value="S-LAYER PROTEIN"/>
    <property type="match status" value="1"/>
</dbReference>